<feature type="domain" description="Protein kinase" evidence="9">
    <location>
        <begin position="305"/>
        <end position="587"/>
    </location>
</feature>
<dbReference type="SUPFAM" id="SSF57196">
    <property type="entry name" value="EGF/Laminin"/>
    <property type="match status" value="1"/>
</dbReference>
<keyword evidence="2" id="KW-0808">Transferase</keyword>
<proteinExistence type="predicted"/>
<dbReference type="PANTHER" id="PTHR27005:SF480">
    <property type="entry name" value="PROTEIN KINASE DOMAIN-CONTAINING PROTEIN"/>
    <property type="match status" value="1"/>
</dbReference>
<comment type="caution">
    <text evidence="10">The sequence shown here is derived from an EMBL/GenBank/DDBJ whole genome shotgun (WGS) entry which is preliminary data.</text>
</comment>
<dbReference type="InterPro" id="IPR049883">
    <property type="entry name" value="NOTCH1_EGF-like"/>
</dbReference>
<dbReference type="InterPro" id="IPR000719">
    <property type="entry name" value="Prot_kinase_dom"/>
</dbReference>
<evidence type="ECO:0000256" key="6">
    <source>
        <dbReference type="ARBA" id="ARBA00023157"/>
    </source>
</evidence>
<organism evidence="10 11">
    <name type="scientific">Miscanthus lutarioriparius</name>
    <dbReference type="NCBI Taxonomy" id="422564"/>
    <lineage>
        <taxon>Eukaryota</taxon>
        <taxon>Viridiplantae</taxon>
        <taxon>Streptophyta</taxon>
        <taxon>Embryophyta</taxon>
        <taxon>Tracheophyta</taxon>
        <taxon>Spermatophyta</taxon>
        <taxon>Magnoliopsida</taxon>
        <taxon>Liliopsida</taxon>
        <taxon>Poales</taxon>
        <taxon>Poaceae</taxon>
        <taxon>PACMAD clade</taxon>
        <taxon>Panicoideae</taxon>
        <taxon>Andropogonodae</taxon>
        <taxon>Andropogoneae</taxon>
        <taxon>Saccharinae</taxon>
        <taxon>Miscanthus</taxon>
    </lineage>
</organism>
<reference evidence="10" key="1">
    <citation type="submission" date="2020-10" db="EMBL/GenBank/DDBJ databases">
        <authorList>
            <person name="Han B."/>
            <person name="Lu T."/>
            <person name="Zhao Q."/>
            <person name="Huang X."/>
            <person name="Zhao Y."/>
        </authorList>
    </citation>
    <scope>NUCLEOTIDE SEQUENCE</scope>
</reference>
<evidence type="ECO:0000256" key="1">
    <source>
        <dbReference type="ARBA" id="ARBA00022527"/>
    </source>
</evidence>
<dbReference type="Pfam" id="PF07714">
    <property type="entry name" value="PK_Tyr_Ser-Thr"/>
    <property type="match status" value="1"/>
</dbReference>
<dbReference type="InterPro" id="IPR018097">
    <property type="entry name" value="EGF_Ca-bd_CS"/>
</dbReference>
<dbReference type="EMBL" id="CAJGYO010000019">
    <property type="protein sequence ID" value="CAD6340103.1"/>
    <property type="molecule type" value="Genomic_DNA"/>
</dbReference>
<dbReference type="InterPro" id="IPR001245">
    <property type="entry name" value="Ser-Thr/Tyr_kinase_cat_dom"/>
</dbReference>
<dbReference type="InterPro" id="IPR017441">
    <property type="entry name" value="Protein_kinase_ATP_BS"/>
</dbReference>
<evidence type="ECO:0000256" key="4">
    <source>
        <dbReference type="ARBA" id="ARBA00022777"/>
    </source>
</evidence>
<keyword evidence="3 7" id="KW-0547">Nucleotide-binding</keyword>
<evidence type="ECO:0000256" key="8">
    <source>
        <dbReference type="SAM" id="Phobius"/>
    </source>
</evidence>
<dbReference type="GO" id="GO:0005524">
    <property type="term" value="F:ATP binding"/>
    <property type="evidence" value="ECO:0007669"/>
    <property type="project" value="UniProtKB-UniRule"/>
</dbReference>
<keyword evidence="6" id="KW-1015">Disulfide bond</keyword>
<dbReference type="PANTHER" id="PTHR27005">
    <property type="entry name" value="WALL-ASSOCIATED RECEPTOR KINASE-LIKE 21"/>
    <property type="match status" value="1"/>
</dbReference>
<dbReference type="OrthoDB" id="4062651at2759"/>
<evidence type="ECO:0000256" key="7">
    <source>
        <dbReference type="PROSITE-ProRule" id="PRU10141"/>
    </source>
</evidence>
<dbReference type="PROSITE" id="PS00107">
    <property type="entry name" value="PROTEIN_KINASE_ATP"/>
    <property type="match status" value="1"/>
</dbReference>
<protein>
    <recommendedName>
        <fullName evidence="9">Protein kinase domain-containing protein</fullName>
    </recommendedName>
</protein>
<evidence type="ECO:0000256" key="3">
    <source>
        <dbReference type="ARBA" id="ARBA00022741"/>
    </source>
</evidence>
<name>A0A811SFQ0_9POAL</name>
<dbReference type="InterPro" id="IPR008271">
    <property type="entry name" value="Ser/Thr_kinase_AS"/>
</dbReference>
<feature type="transmembrane region" description="Helical" evidence="8">
    <location>
        <begin position="234"/>
        <end position="256"/>
    </location>
</feature>
<gene>
    <name evidence="10" type="ORF">NCGR_LOCUS64201</name>
</gene>
<evidence type="ECO:0000256" key="5">
    <source>
        <dbReference type="ARBA" id="ARBA00022840"/>
    </source>
</evidence>
<dbReference type="FunFam" id="3.30.200.20:FF:000337">
    <property type="entry name" value="Wall-associated receptor kinase 3"/>
    <property type="match status" value="1"/>
</dbReference>
<keyword evidence="8" id="KW-0812">Transmembrane</keyword>
<keyword evidence="11" id="KW-1185">Reference proteome</keyword>
<evidence type="ECO:0000259" key="9">
    <source>
        <dbReference type="PROSITE" id="PS50011"/>
    </source>
</evidence>
<evidence type="ECO:0000313" key="10">
    <source>
        <dbReference type="EMBL" id="CAD6340103.1"/>
    </source>
</evidence>
<keyword evidence="4" id="KW-0418">Kinase</keyword>
<dbReference type="Gene3D" id="3.30.200.20">
    <property type="entry name" value="Phosphorylase Kinase, domain 1"/>
    <property type="match status" value="1"/>
</dbReference>
<dbReference type="CDD" id="cd14066">
    <property type="entry name" value="STKc_IRAK"/>
    <property type="match status" value="1"/>
</dbReference>
<dbReference type="PROSITE" id="PS50011">
    <property type="entry name" value="PROTEIN_KINASE_DOM"/>
    <property type="match status" value="1"/>
</dbReference>
<dbReference type="GO" id="GO:0005886">
    <property type="term" value="C:plasma membrane"/>
    <property type="evidence" value="ECO:0007669"/>
    <property type="project" value="TreeGrafter"/>
</dbReference>
<dbReference type="SUPFAM" id="SSF56112">
    <property type="entry name" value="Protein kinase-like (PK-like)"/>
    <property type="match status" value="1"/>
</dbReference>
<dbReference type="Gene3D" id="1.10.510.10">
    <property type="entry name" value="Transferase(Phosphotransferase) domain 1"/>
    <property type="match status" value="1"/>
</dbReference>
<dbReference type="GO" id="GO:0007166">
    <property type="term" value="P:cell surface receptor signaling pathway"/>
    <property type="evidence" value="ECO:0007669"/>
    <property type="project" value="InterPro"/>
</dbReference>
<sequence length="640" mass="69979">MCPNRSTTYLLNLSGTPFTVAEKENMFTVIGVNALGLMAGSRQSAIYVIGCQTESSPPENLTAQEGCTGVGCCQVALSSKLSYHNISLFDDTSDKNTSAIEDTKHCRYAMVVEAEKFKFDTAYLNTTTFWDEQNGEVPTILNWAVSNKTCDVATKDAASYACRSSNSECINSTSGLGYLCNCSEGYKGNPYLHDGCQDIDECALSPSPCPGGCVNRQGSFDCRRGGLSPSGTSILSIGISITVAILAIAITCSYLTRERRKLANIKERYFRQHGGLLLLEQISTGQGTTFTIFTEAELMEATDQFDDKNVLGRGGHGTVYKGTLKNSTLVAIKRCVSMTDEQRRKEFGKEMLILSQVNHKNIVKLLGCCLEVEVPMLVYEFIPNGTLFHFIHAGSGCCDAPFSTRLRTAHESALALDYLHSCASPPVLHGDVKSSNILLDDKYSAKVSDFGASIVAPTDESQFVTLVQGTCGYLDPEYMQTCQLTDKSDVYSFGVVLLELITGKKALNLEGPESQRSLSVSFLCALDGRLLDVIDDRIKGEENVGLLEEVADLAKQCLEMAGENRPAMRDVAERLGRLSRVTQHPCMQRDPEEMESLLAVREPVAVTRLFIVSFVTPEELYIYASLVHSPLFKGILYTNA</sequence>
<dbReference type="GO" id="GO:0004674">
    <property type="term" value="F:protein serine/threonine kinase activity"/>
    <property type="evidence" value="ECO:0007669"/>
    <property type="project" value="UniProtKB-KW"/>
</dbReference>
<dbReference type="InterPro" id="IPR011009">
    <property type="entry name" value="Kinase-like_dom_sf"/>
</dbReference>
<accession>A0A811SFQ0</accession>
<dbReference type="AlphaFoldDB" id="A0A811SFQ0"/>
<keyword evidence="1" id="KW-0723">Serine/threonine-protein kinase</keyword>
<dbReference type="PROSITE" id="PS01187">
    <property type="entry name" value="EGF_CA"/>
    <property type="match status" value="1"/>
</dbReference>
<keyword evidence="8" id="KW-0472">Membrane</keyword>
<dbReference type="Gene3D" id="2.10.25.10">
    <property type="entry name" value="Laminin"/>
    <property type="match status" value="2"/>
</dbReference>
<evidence type="ECO:0000313" key="11">
    <source>
        <dbReference type="Proteomes" id="UP000604825"/>
    </source>
</evidence>
<dbReference type="FunFam" id="1.10.510.10:FF:000084">
    <property type="entry name" value="Wall-associated receptor kinase 2"/>
    <property type="match status" value="1"/>
</dbReference>
<keyword evidence="8" id="KW-1133">Transmembrane helix</keyword>
<dbReference type="GO" id="GO:0005509">
    <property type="term" value="F:calcium ion binding"/>
    <property type="evidence" value="ECO:0007669"/>
    <property type="project" value="InterPro"/>
</dbReference>
<keyword evidence="5 7" id="KW-0067">ATP-binding</keyword>
<dbReference type="Proteomes" id="UP000604825">
    <property type="component" value="Unassembled WGS sequence"/>
</dbReference>
<dbReference type="FunFam" id="2.10.25.10:FF:000628">
    <property type="entry name" value="Wall-associated receptor kinase 2"/>
    <property type="match status" value="1"/>
</dbReference>
<feature type="binding site" evidence="7">
    <location>
        <position position="333"/>
    </location>
    <ligand>
        <name>ATP</name>
        <dbReference type="ChEBI" id="CHEBI:30616"/>
    </ligand>
</feature>
<dbReference type="InterPro" id="IPR045274">
    <property type="entry name" value="WAK-like"/>
</dbReference>
<dbReference type="PROSITE" id="PS00108">
    <property type="entry name" value="PROTEIN_KINASE_ST"/>
    <property type="match status" value="1"/>
</dbReference>
<dbReference type="CDD" id="cd00054">
    <property type="entry name" value="EGF_CA"/>
    <property type="match status" value="1"/>
</dbReference>
<dbReference type="Pfam" id="PF07645">
    <property type="entry name" value="EGF_CA"/>
    <property type="match status" value="1"/>
</dbReference>
<dbReference type="SMART" id="SM00220">
    <property type="entry name" value="S_TKc"/>
    <property type="match status" value="1"/>
</dbReference>
<evidence type="ECO:0000256" key="2">
    <source>
        <dbReference type="ARBA" id="ARBA00022679"/>
    </source>
</evidence>